<dbReference type="GO" id="GO:0016787">
    <property type="term" value="F:hydrolase activity"/>
    <property type="evidence" value="ECO:0007669"/>
    <property type="project" value="UniProtKB-KW"/>
</dbReference>
<dbReference type="InterPro" id="IPR000073">
    <property type="entry name" value="AB_hydrolase_1"/>
</dbReference>
<keyword evidence="3" id="KW-0378">Hydrolase</keyword>
<dbReference type="PANTHER" id="PTHR43798">
    <property type="entry name" value="MONOACYLGLYCEROL LIPASE"/>
    <property type="match status" value="1"/>
</dbReference>
<proteinExistence type="predicted"/>
<reference evidence="3 4" key="1">
    <citation type="journal article" date="2019" name="Nat. Microbiol.">
        <title>Mediterranean grassland soil C-N compound turnover is dependent on rainfall and depth, and is mediated by genomically divergent microorganisms.</title>
        <authorList>
            <person name="Diamond S."/>
            <person name="Andeer P.F."/>
            <person name="Li Z."/>
            <person name="Crits-Christoph A."/>
            <person name="Burstein D."/>
            <person name="Anantharaman K."/>
            <person name="Lane K.R."/>
            <person name="Thomas B.C."/>
            <person name="Pan C."/>
            <person name="Northen T.R."/>
            <person name="Banfield J.F."/>
        </authorList>
    </citation>
    <scope>NUCLEOTIDE SEQUENCE [LARGE SCALE GENOMIC DNA]</scope>
    <source>
        <strain evidence="3">WS_2</strain>
    </source>
</reference>
<feature type="domain" description="AB hydrolase-1" evidence="2">
    <location>
        <begin position="68"/>
        <end position="295"/>
    </location>
</feature>
<dbReference type="AlphaFoldDB" id="A0A538SV88"/>
<dbReference type="PRINTS" id="PR00111">
    <property type="entry name" value="ABHYDROLASE"/>
</dbReference>
<evidence type="ECO:0000313" key="3">
    <source>
        <dbReference type="EMBL" id="TMQ55296.1"/>
    </source>
</evidence>
<comment type="caution">
    <text evidence="3">The sequence shown here is derived from an EMBL/GenBank/DDBJ whole genome shotgun (WGS) entry which is preliminary data.</text>
</comment>
<sequence length="308" mass="32688">MGAARPRRAVAGGRHKRARPAHVRRAVMRSRNAALAAPLLAATLAAQALAAQTPATLKFTELGHGPTVVFVHGLGGARLQWMPTVRKLITDHHVVMVDLPGHGETPMPNPFSLEACAAALDQVLAMQKAESTVVVAHGLGGALALLDASAHPGRVKGLIVIDATLKPPMAVPDQQKKAFLDIMDANFSDFLKKVYTTMGRDSAEGVALHARAALVPEPQMRAYFHALFDLDASGALKNLKTPLLFVGSARTWSDTTSWAVVGKARGFDNPGSIRARRVANSGVQMYADQPDTLAAVIRQFEAAPLASN</sequence>
<dbReference type="InterPro" id="IPR029058">
    <property type="entry name" value="AB_hydrolase_fold"/>
</dbReference>
<dbReference type="EMBL" id="VBOS01000224">
    <property type="protein sequence ID" value="TMQ55296.1"/>
    <property type="molecule type" value="Genomic_DNA"/>
</dbReference>
<dbReference type="SUPFAM" id="SSF53474">
    <property type="entry name" value="alpha/beta-Hydrolases"/>
    <property type="match status" value="1"/>
</dbReference>
<protein>
    <submittedName>
        <fullName evidence="3">Alpha/beta hydrolase</fullName>
    </submittedName>
</protein>
<dbReference type="Gene3D" id="3.40.50.1820">
    <property type="entry name" value="alpha/beta hydrolase"/>
    <property type="match status" value="1"/>
</dbReference>
<dbReference type="Pfam" id="PF12697">
    <property type="entry name" value="Abhydrolase_6"/>
    <property type="match status" value="1"/>
</dbReference>
<feature type="signal peptide" evidence="1">
    <location>
        <begin position="1"/>
        <end position="50"/>
    </location>
</feature>
<accession>A0A538SV88</accession>
<dbReference type="InterPro" id="IPR050266">
    <property type="entry name" value="AB_hydrolase_sf"/>
</dbReference>
<feature type="chain" id="PRO_5022055071" evidence="1">
    <location>
        <begin position="51"/>
        <end position="308"/>
    </location>
</feature>
<dbReference type="Proteomes" id="UP000317716">
    <property type="component" value="Unassembled WGS sequence"/>
</dbReference>
<evidence type="ECO:0000313" key="4">
    <source>
        <dbReference type="Proteomes" id="UP000317716"/>
    </source>
</evidence>
<evidence type="ECO:0000259" key="2">
    <source>
        <dbReference type="Pfam" id="PF12697"/>
    </source>
</evidence>
<name>A0A538SV88_UNCEI</name>
<gene>
    <name evidence="3" type="ORF">E6K72_06625</name>
</gene>
<evidence type="ECO:0000256" key="1">
    <source>
        <dbReference type="SAM" id="SignalP"/>
    </source>
</evidence>
<dbReference type="GO" id="GO:0016020">
    <property type="term" value="C:membrane"/>
    <property type="evidence" value="ECO:0007669"/>
    <property type="project" value="TreeGrafter"/>
</dbReference>
<keyword evidence="1" id="KW-0732">Signal</keyword>
<organism evidence="3 4">
    <name type="scientific">Eiseniibacteriota bacterium</name>
    <dbReference type="NCBI Taxonomy" id="2212470"/>
    <lineage>
        <taxon>Bacteria</taxon>
        <taxon>Candidatus Eiseniibacteriota</taxon>
    </lineage>
</organism>
<dbReference type="PANTHER" id="PTHR43798:SF33">
    <property type="entry name" value="HYDROLASE, PUTATIVE (AFU_ORTHOLOGUE AFUA_2G14860)-RELATED"/>
    <property type="match status" value="1"/>
</dbReference>